<evidence type="ECO:0000256" key="2">
    <source>
        <dbReference type="ARBA" id="ARBA00011123"/>
    </source>
</evidence>
<gene>
    <name evidence="6 7" type="primary">gatC</name>
    <name evidence="7" type="ORF">GCM10008932_16200</name>
</gene>
<dbReference type="RefSeq" id="WP_343755516.1">
    <property type="nucleotide sequence ID" value="NZ_BAAACW010000103.1"/>
</dbReference>
<evidence type="ECO:0000256" key="4">
    <source>
        <dbReference type="ARBA" id="ARBA00047380"/>
    </source>
</evidence>
<sequence length="101" mass="11418">MTISEDTVRQVAKLAKLEFEEEDIHSFTNDLDGIVEMVEKLDSLDTEGIEPTYHGIAHKNIWREDKAVKGADRDELFSNLKNHKDGYIEVPAMLDNGEGEA</sequence>
<keyword evidence="6" id="KW-0436">Ligase</keyword>
<keyword evidence="6" id="KW-0547">Nucleotide-binding</keyword>
<name>A0ABN3D2W4_9LACT</name>
<dbReference type="InterPro" id="IPR036113">
    <property type="entry name" value="Asp/Glu-ADT_sf_sub_c"/>
</dbReference>
<dbReference type="Proteomes" id="UP001501166">
    <property type="component" value="Unassembled WGS sequence"/>
</dbReference>
<evidence type="ECO:0000256" key="5">
    <source>
        <dbReference type="ARBA" id="ARBA00047913"/>
    </source>
</evidence>
<comment type="similarity">
    <text evidence="1 6">Belongs to the GatC family.</text>
</comment>
<keyword evidence="6" id="KW-0067">ATP-binding</keyword>
<accession>A0ABN3D2W4</accession>
<comment type="caution">
    <text evidence="7">The sequence shown here is derived from an EMBL/GenBank/DDBJ whole genome shotgun (WGS) entry which is preliminary data.</text>
</comment>
<evidence type="ECO:0000256" key="6">
    <source>
        <dbReference type="HAMAP-Rule" id="MF_00122"/>
    </source>
</evidence>
<comment type="subunit">
    <text evidence="2 6">Heterotrimer of A, B and C subunits.</text>
</comment>
<dbReference type="HAMAP" id="MF_00122">
    <property type="entry name" value="GatC"/>
    <property type="match status" value="1"/>
</dbReference>
<dbReference type="EC" id="6.3.5.-" evidence="6"/>
<evidence type="ECO:0000313" key="8">
    <source>
        <dbReference type="Proteomes" id="UP001501166"/>
    </source>
</evidence>
<comment type="catalytic activity">
    <reaction evidence="5 6">
        <text>L-glutamyl-tRNA(Gln) + L-glutamine + ATP + H2O = L-glutaminyl-tRNA(Gln) + L-glutamate + ADP + phosphate + H(+)</text>
        <dbReference type="Rhea" id="RHEA:17521"/>
        <dbReference type="Rhea" id="RHEA-COMP:9681"/>
        <dbReference type="Rhea" id="RHEA-COMP:9684"/>
        <dbReference type="ChEBI" id="CHEBI:15377"/>
        <dbReference type="ChEBI" id="CHEBI:15378"/>
        <dbReference type="ChEBI" id="CHEBI:29985"/>
        <dbReference type="ChEBI" id="CHEBI:30616"/>
        <dbReference type="ChEBI" id="CHEBI:43474"/>
        <dbReference type="ChEBI" id="CHEBI:58359"/>
        <dbReference type="ChEBI" id="CHEBI:78520"/>
        <dbReference type="ChEBI" id="CHEBI:78521"/>
        <dbReference type="ChEBI" id="CHEBI:456216"/>
    </reaction>
</comment>
<dbReference type="SUPFAM" id="SSF141000">
    <property type="entry name" value="Glu-tRNAGln amidotransferase C subunit"/>
    <property type="match status" value="1"/>
</dbReference>
<evidence type="ECO:0000256" key="1">
    <source>
        <dbReference type="ARBA" id="ARBA00010757"/>
    </source>
</evidence>
<evidence type="ECO:0000256" key="3">
    <source>
        <dbReference type="ARBA" id="ARBA00024799"/>
    </source>
</evidence>
<keyword evidence="6" id="KW-0648">Protein biosynthesis</keyword>
<reference evidence="8" key="1">
    <citation type="journal article" date="2019" name="Int. J. Syst. Evol. Microbiol.">
        <title>The Global Catalogue of Microorganisms (GCM) 10K type strain sequencing project: providing services to taxonomists for standard genome sequencing and annotation.</title>
        <authorList>
            <consortium name="The Broad Institute Genomics Platform"/>
            <consortium name="The Broad Institute Genome Sequencing Center for Infectious Disease"/>
            <person name="Wu L."/>
            <person name="Ma J."/>
        </authorList>
    </citation>
    <scope>NUCLEOTIDE SEQUENCE [LARGE SCALE GENOMIC DNA]</scope>
    <source>
        <strain evidence="8">JCM 12662</strain>
    </source>
</reference>
<organism evidence="7 8">
    <name type="scientific">Alkalibacterium iburiense</name>
    <dbReference type="NCBI Taxonomy" id="290589"/>
    <lineage>
        <taxon>Bacteria</taxon>
        <taxon>Bacillati</taxon>
        <taxon>Bacillota</taxon>
        <taxon>Bacilli</taxon>
        <taxon>Lactobacillales</taxon>
        <taxon>Carnobacteriaceae</taxon>
        <taxon>Alkalibacterium</taxon>
    </lineage>
</organism>
<keyword evidence="8" id="KW-1185">Reference proteome</keyword>
<dbReference type="NCBIfam" id="TIGR00135">
    <property type="entry name" value="gatC"/>
    <property type="match status" value="1"/>
</dbReference>
<dbReference type="Gene3D" id="1.10.20.60">
    <property type="entry name" value="Glu-tRNAGln amidotransferase C subunit, N-terminal domain"/>
    <property type="match status" value="1"/>
</dbReference>
<dbReference type="PANTHER" id="PTHR15004">
    <property type="entry name" value="GLUTAMYL-TRNA(GLN) AMIDOTRANSFERASE SUBUNIT C, MITOCHONDRIAL"/>
    <property type="match status" value="1"/>
</dbReference>
<dbReference type="PANTHER" id="PTHR15004:SF0">
    <property type="entry name" value="GLUTAMYL-TRNA(GLN) AMIDOTRANSFERASE SUBUNIT C, MITOCHONDRIAL"/>
    <property type="match status" value="1"/>
</dbReference>
<dbReference type="EMBL" id="BAAACW010000103">
    <property type="protein sequence ID" value="GAA0364661.1"/>
    <property type="molecule type" value="Genomic_DNA"/>
</dbReference>
<comment type="function">
    <text evidence="3 6">Allows the formation of correctly charged Asn-tRNA(Asn) or Gln-tRNA(Gln) through the transamidation of misacylated Asp-tRNA(Asn) or Glu-tRNA(Gln) in organisms which lack either or both of asparaginyl-tRNA or glutaminyl-tRNA synthetases. The reaction takes place in the presence of glutamine and ATP through an activated phospho-Asp-tRNA(Asn) or phospho-Glu-tRNA(Gln).</text>
</comment>
<comment type="catalytic activity">
    <reaction evidence="4 6">
        <text>L-aspartyl-tRNA(Asn) + L-glutamine + ATP + H2O = L-asparaginyl-tRNA(Asn) + L-glutamate + ADP + phosphate + 2 H(+)</text>
        <dbReference type="Rhea" id="RHEA:14513"/>
        <dbReference type="Rhea" id="RHEA-COMP:9674"/>
        <dbReference type="Rhea" id="RHEA-COMP:9677"/>
        <dbReference type="ChEBI" id="CHEBI:15377"/>
        <dbReference type="ChEBI" id="CHEBI:15378"/>
        <dbReference type="ChEBI" id="CHEBI:29985"/>
        <dbReference type="ChEBI" id="CHEBI:30616"/>
        <dbReference type="ChEBI" id="CHEBI:43474"/>
        <dbReference type="ChEBI" id="CHEBI:58359"/>
        <dbReference type="ChEBI" id="CHEBI:78515"/>
        <dbReference type="ChEBI" id="CHEBI:78516"/>
        <dbReference type="ChEBI" id="CHEBI:456216"/>
    </reaction>
</comment>
<dbReference type="InterPro" id="IPR003837">
    <property type="entry name" value="GatC"/>
</dbReference>
<evidence type="ECO:0000313" key="7">
    <source>
        <dbReference type="EMBL" id="GAA0364661.1"/>
    </source>
</evidence>
<proteinExistence type="inferred from homology"/>
<protein>
    <recommendedName>
        <fullName evidence="6">Aspartyl/glutamyl-tRNA(Asn/Gln) amidotransferase subunit C</fullName>
        <shortName evidence="6">Asp/Glu-ADT subunit C</shortName>
        <ecNumber evidence="6">6.3.5.-</ecNumber>
    </recommendedName>
</protein>
<dbReference type="Pfam" id="PF02686">
    <property type="entry name" value="GatC"/>
    <property type="match status" value="1"/>
</dbReference>